<dbReference type="SUPFAM" id="SSF52058">
    <property type="entry name" value="L domain-like"/>
    <property type="match status" value="1"/>
</dbReference>
<evidence type="ECO:0000256" key="4">
    <source>
        <dbReference type="ARBA" id="ARBA00022729"/>
    </source>
</evidence>
<dbReference type="EMBL" id="JBJUIK010000004">
    <property type="protein sequence ID" value="KAL3530207.1"/>
    <property type="molecule type" value="Genomic_DNA"/>
</dbReference>
<evidence type="ECO:0000256" key="6">
    <source>
        <dbReference type="ARBA" id="ARBA00022989"/>
    </source>
</evidence>
<dbReference type="InterPro" id="IPR032675">
    <property type="entry name" value="LRR_dom_sf"/>
</dbReference>
<dbReference type="SUPFAM" id="SSF52047">
    <property type="entry name" value="RNI-like"/>
    <property type="match status" value="1"/>
</dbReference>
<organism evidence="12 13">
    <name type="scientific">Cinchona calisaya</name>
    <dbReference type="NCBI Taxonomy" id="153742"/>
    <lineage>
        <taxon>Eukaryota</taxon>
        <taxon>Viridiplantae</taxon>
        <taxon>Streptophyta</taxon>
        <taxon>Embryophyta</taxon>
        <taxon>Tracheophyta</taxon>
        <taxon>Spermatophyta</taxon>
        <taxon>Magnoliopsida</taxon>
        <taxon>eudicotyledons</taxon>
        <taxon>Gunneridae</taxon>
        <taxon>Pentapetalae</taxon>
        <taxon>asterids</taxon>
        <taxon>lamiids</taxon>
        <taxon>Gentianales</taxon>
        <taxon>Rubiaceae</taxon>
        <taxon>Cinchonoideae</taxon>
        <taxon>Cinchoneae</taxon>
        <taxon>Cinchona</taxon>
    </lineage>
</organism>
<keyword evidence="13" id="KW-1185">Reference proteome</keyword>
<evidence type="ECO:0000256" key="10">
    <source>
        <dbReference type="SAM" id="SignalP"/>
    </source>
</evidence>
<dbReference type="FunFam" id="3.80.10.10:FF:000095">
    <property type="entry name" value="LRR receptor-like serine/threonine-protein kinase GSO1"/>
    <property type="match status" value="1"/>
</dbReference>
<dbReference type="Proteomes" id="UP001630127">
    <property type="component" value="Unassembled WGS sequence"/>
</dbReference>
<keyword evidence="6 9" id="KW-1133">Transmembrane helix</keyword>
<evidence type="ECO:0000313" key="12">
    <source>
        <dbReference type="EMBL" id="KAL3530207.1"/>
    </source>
</evidence>
<keyword evidence="3 9" id="KW-0812">Transmembrane</keyword>
<dbReference type="Pfam" id="PF00560">
    <property type="entry name" value="LRR_1"/>
    <property type="match status" value="7"/>
</dbReference>
<dbReference type="InterPro" id="IPR013210">
    <property type="entry name" value="LRR_N_plant-typ"/>
</dbReference>
<evidence type="ECO:0000259" key="11">
    <source>
        <dbReference type="Pfam" id="PF08263"/>
    </source>
</evidence>
<keyword evidence="8" id="KW-0325">Glycoprotein</keyword>
<dbReference type="AlphaFoldDB" id="A0ABD3AHP5"/>
<dbReference type="GO" id="GO:0016020">
    <property type="term" value="C:membrane"/>
    <property type="evidence" value="ECO:0007669"/>
    <property type="project" value="UniProtKB-SubCell"/>
</dbReference>
<feature type="transmembrane region" description="Helical" evidence="9">
    <location>
        <begin position="653"/>
        <end position="673"/>
    </location>
</feature>
<feature type="signal peptide" evidence="10">
    <location>
        <begin position="1"/>
        <end position="20"/>
    </location>
</feature>
<dbReference type="InterPro" id="IPR001611">
    <property type="entry name" value="Leu-rich_rpt"/>
</dbReference>
<feature type="chain" id="PRO_5044896828" description="Leucine-rich repeat-containing N-terminal plant-type domain-containing protein" evidence="10">
    <location>
        <begin position="21"/>
        <end position="701"/>
    </location>
</feature>
<keyword evidence="2" id="KW-0433">Leucine-rich repeat</keyword>
<keyword evidence="7 9" id="KW-0472">Membrane</keyword>
<evidence type="ECO:0000256" key="1">
    <source>
        <dbReference type="ARBA" id="ARBA00004479"/>
    </source>
</evidence>
<protein>
    <recommendedName>
        <fullName evidence="11">Leucine-rich repeat-containing N-terminal plant-type domain-containing protein</fullName>
    </recommendedName>
</protein>
<evidence type="ECO:0000256" key="8">
    <source>
        <dbReference type="ARBA" id="ARBA00023180"/>
    </source>
</evidence>
<evidence type="ECO:0000256" key="9">
    <source>
        <dbReference type="SAM" id="Phobius"/>
    </source>
</evidence>
<proteinExistence type="predicted"/>
<sequence>MWRQISFHSTLLLCLVLLQAHQVLTSILLEDHHRRCHHDERLALLQFKKTFNTNASFFADCDFYGQPAYPKMISWNATSTKDCCKWDGVTCDKITGHVIGLDLSCSCLQGVIRPNSSLFGISYLQRLNLAQNDFTGSQISPEFGSLRGLTHLNLSSSNFHGEIPSEILHLSNLVLLDLSRTVGCFSPTEVSCTYVRNEPGNFQTKLQNLMNLRVLSLARVEISSKVTFINLSSSLTYLDLSSNGLFGNFPSNVFHLPDLQVLLLHSNTNLAGALPKFNCTSSNSLKHLDLSSTSFSGVLPDSIGCLDSLNSLDLEECKFSGAIPESISNLIELTILDLNSNFLVGQFPISLHNLTLLSYLDLSNNQLKGQIQDFKSRSLTLTWINLSHNKLTGSIPRSIFTLPDIFYVDLSSNSFHGIELNKFSNISYRNLYYLGLSSCGIREFPDFVRNSKFLGGLDLSCNEIHGRIPTWFISKEWDDLEYLNVSRNFLTSTVDQLSCKNIMFLDMSSNFLQGQLPSSLCNFSFLKILDLSNNDFVSTIPQCLGNSSNQLNVMHLGNNRLFGSIPTTFSEDNMLYILILNDNQLEENRLLGRIPRGRHFDTFENNSYGGNLALCGFPLTKDCGVSHSPSPPLGFEEEYESDFFDGFTWKAVLLGYGCGLVLGLAMGCLMFLIGKPRWFIHIVDRTCNLRKRPRKWIHIGT</sequence>
<dbReference type="Gene3D" id="3.80.10.10">
    <property type="entry name" value="Ribonuclease Inhibitor"/>
    <property type="match status" value="4"/>
</dbReference>
<evidence type="ECO:0000256" key="7">
    <source>
        <dbReference type="ARBA" id="ARBA00023136"/>
    </source>
</evidence>
<dbReference type="InterPro" id="IPR046956">
    <property type="entry name" value="RLP23-like"/>
</dbReference>
<keyword evidence="4 10" id="KW-0732">Signal</keyword>
<comment type="subcellular location">
    <subcellularLocation>
        <location evidence="1">Membrane</location>
        <topology evidence="1">Single-pass type I membrane protein</topology>
    </subcellularLocation>
</comment>
<keyword evidence="5" id="KW-0677">Repeat</keyword>
<reference evidence="12 13" key="1">
    <citation type="submission" date="2024-11" db="EMBL/GenBank/DDBJ databases">
        <title>A near-complete genome assembly of Cinchona calisaya.</title>
        <authorList>
            <person name="Lian D.C."/>
            <person name="Zhao X.W."/>
            <person name="Wei L."/>
        </authorList>
    </citation>
    <scope>NUCLEOTIDE SEQUENCE [LARGE SCALE GENOMIC DNA]</scope>
    <source>
        <tissue evidence="12">Nenye</tissue>
    </source>
</reference>
<evidence type="ECO:0000256" key="5">
    <source>
        <dbReference type="ARBA" id="ARBA00022737"/>
    </source>
</evidence>
<evidence type="ECO:0000313" key="13">
    <source>
        <dbReference type="Proteomes" id="UP001630127"/>
    </source>
</evidence>
<gene>
    <name evidence="12" type="ORF">ACH5RR_009529</name>
</gene>
<dbReference type="PANTHER" id="PTHR48061:SF38">
    <property type="entry name" value="SERINE_THREONINE-PROTEIN KINASE BRI1"/>
    <property type="match status" value="1"/>
</dbReference>
<comment type="caution">
    <text evidence="12">The sequence shown here is derived from an EMBL/GenBank/DDBJ whole genome shotgun (WGS) entry which is preliminary data.</text>
</comment>
<evidence type="ECO:0000256" key="3">
    <source>
        <dbReference type="ARBA" id="ARBA00022692"/>
    </source>
</evidence>
<dbReference type="PANTHER" id="PTHR48061">
    <property type="entry name" value="LEUCINE-RICH REPEAT RECEPTOR PROTEIN KINASE EMS1-LIKE-RELATED"/>
    <property type="match status" value="1"/>
</dbReference>
<name>A0ABD3AHP5_9GENT</name>
<accession>A0ABD3AHP5</accession>
<feature type="domain" description="Leucine-rich repeat-containing N-terminal plant-type" evidence="11">
    <location>
        <begin position="38"/>
        <end position="92"/>
    </location>
</feature>
<evidence type="ECO:0000256" key="2">
    <source>
        <dbReference type="ARBA" id="ARBA00022614"/>
    </source>
</evidence>
<dbReference type="Pfam" id="PF08263">
    <property type="entry name" value="LRRNT_2"/>
    <property type="match status" value="1"/>
</dbReference>